<dbReference type="SFLD" id="SFLDS00003">
    <property type="entry name" value="Haloacid_Dehalogenase"/>
    <property type="match status" value="1"/>
</dbReference>
<sequence length="292" mass="31407">MAIATLIAAGRLDDRLVERALGLLREIDPKASFSHWIDEGDAADLRFAGDPKAARWVLEPLGRVDIAVQPEEPRWKKLLVADMDSTIVGQECLDELADYAGLKAEVAGITDRAMRGELDFSGALRERVRLLAGLDQGALGLCLKERVEVTEGAETLVQTMRAGGASCLLVSGGFLSFAEPIAKAVGFDRVKANRLVFAGGKLSGDVGDPIVDAMAKRDSLIEVREQLKLEPSEVLAVGDGANDKLMIEEAGLGVAFKGKPVLVEAADATLNHHGLDALLWVQGVRRRDWYKG</sequence>
<dbReference type="SUPFAM" id="SSF56784">
    <property type="entry name" value="HAD-like"/>
    <property type="match status" value="1"/>
</dbReference>
<protein>
    <recommendedName>
        <fullName evidence="5">Phosphoserine phosphatase</fullName>
        <ecNumber evidence="4">3.1.3.3</ecNumber>
    </recommendedName>
    <alternativeName>
        <fullName evidence="11">O-phosphoserine phosphohydrolase</fullName>
    </alternativeName>
</protein>
<comment type="catalytic activity">
    <reaction evidence="12">
        <text>O-phospho-L-serine + H2O = L-serine + phosphate</text>
        <dbReference type="Rhea" id="RHEA:21208"/>
        <dbReference type="ChEBI" id="CHEBI:15377"/>
        <dbReference type="ChEBI" id="CHEBI:33384"/>
        <dbReference type="ChEBI" id="CHEBI:43474"/>
        <dbReference type="ChEBI" id="CHEBI:57524"/>
        <dbReference type="EC" id="3.1.3.3"/>
    </reaction>
</comment>
<evidence type="ECO:0000256" key="10">
    <source>
        <dbReference type="ARBA" id="ARBA00023299"/>
    </source>
</evidence>
<comment type="caution">
    <text evidence="14">The sequence shown here is derived from an EMBL/GenBank/DDBJ whole genome shotgun (WGS) entry which is preliminary data.</text>
</comment>
<keyword evidence="15" id="KW-1185">Reference proteome</keyword>
<evidence type="ECO:0000256" key="1">
    <source>
        <dbReference type="ARBA" id="ARBA00001946"/>
    </source>
</evidence>
<gene>
    <name evidence="14" type="primary">serB</name>
    <name evidence="14" type="ORF">GCM10022276_01180</name>
</gene>
<evidence type="ECO:0000256" key="2">
    <source>
        <dbReference type="ARBA" id="ARBA00005135"/>
    </source>
</evidence>
<comment type="similarity">
    <text evidence="3">Belongs to the HAD-like hydrolase superfamily. SerB family.</text>
</comment>
<accession>A0ABP7KS39</accession>
<dbReference type="InterPro" id="IPR004469">
    <property type="entry name" value="PSP"/>
</dbReference>
<dbReference type="RefSeq" id="WP_344697754.1">
    <property type="nucleotide sequence ID" value="NZ_BAABBM010000001.1"/>
</dbReference>
<dbReference type="InterPro" id="IPR036412">
    <property type="entry name" value="HAD-like_sf"/>
</dbReference>
<name>A0ABP7KS39_9SPHN</name>
<dbReference type="SFLD" id="SFLDF00029">
    <property type="entry name" value="phosphoserine_phosphatase"/>
    <property type="match status" value="1"/>
</dbReference>
<comment type="cofactor">
    <cofactor evidence="1">
        <name>Mg(2+)</name>
        <dbReference type="ChEBI" id="CHEBI:18420"/>
    </cofactor>
</comment>
<evidence type="ECO:0000256" key="13">
    <source>
        <dbReference type="ARBA" id="ARBA00048523"/>
    </source>
</evidence>
<dbReference type="EC" id="3.1.3.3" evidence="4"/>
<evidence type="ECO:0000313" key="15">
    <source>
        <dbReference type="Proteomes" id="UP001500827"/>
    </source>
</evidence>
<evidence type="ECO:0000256" key="4">
    <source>
        <dbReference type="ARBA" id="ARBA00012640"/>
    </source>
</evidence>
<reference evidence="15" key="1">
    <citation type="journal article" date="2019" name="Int. J. Syst. Evol. Microbiol.">
        <title>The Global Catalogue of Microorganisms (GCM) 10K type strain sequencing project: providing services to taxonomists for standard genome sequencing and annotation.</title>
        <authorList>
            <consortium name="The Broad Institute Genomics Platform"/>
            <consortium name="The Broad Institute Genome Sequencing Center for Infectious Disease"/>
            <person name="Wu L."/>
            <person name="Ma J."/>
        </authorList>
    </citation>
    <scope>NUCLEOTIDE SEQUENCE [LARGE SCALE GENOMIC DNA]</scope>
    <source>
        <strain evidence="15">JCM 17543</strain>
    </source>
</reference>
<evidence type="ECO:0000256" key="3">
    <source>
        <dbReference type="ARBA" id="ARBA00009184"/>
    </source>
</evidence>
<dbReference type="Pfam" id="PF12710">
    <property type="entry name" value="HAD"/>
    <property type="match status" value="1"/>
</dbReference>
<evidence type="ECO:0000256" key="9">
    <source>
        <dbReference type="ARBA" id="ARBA00022842"/>
    </source>
</evidence>
<evidence type="ECO:0000256" key="7">
    <source>
        <dbReference type="ARBA" id="ARBA00022723"/>
    </source>
</evidence>
<dbReference type="SFLD" id="SFLDG01137">
    <property type="entry name" value="C1.6.1:_Phosphoserine_Phosphat"/>
    <property type="match status" value="1"/>
</dbReference>
<keyword evidence="7" id="KW-0479">Metal-binding</keyword>
<proteinExistence type="inferred from homology"/>
<evidence type="ECO:0000256" key="11">
    <source>
        <dbReference type="ARBA" id="ARBA00031693"/>
    </source>
</evidence>
<comment type="pathway">
    <text evidence="2">Amino-acid biosynthesis; L-serine biosynthesis; L-serine from 3-phospho-D-glycerate: step 3/3.</text>
</comment>
<dbReference type="EMBL" id="BAABBM010000001">
    <property type="protein sequence ID" value="GAA3885879.1"/>
    <property type="molecule type" value="Genomic_DNA"/>
</dbReference>
<dbReference type="SFLD" id="SFLDG01136">
    <property type="entry name" value="C1.6:_Phosphoserine_Phosphatas"/>
    <property type="match status" value="1"/>
</dbReference>
<evidence type="ECO:0000256" key="8">
    <source>
        <dbReference type="ARBA" id="ARBA00022801"/>
    </source>
</evidence>
<evidence type="ECO:0000256" key="5">
    <source>
        <dbReference type="ARBA" id="ARBA00015196"/>
    </source>
</evidence>
<evidence type="ECO:0000313" key="14">
    <source>
        <dbReference type="EMBL" id="GAA3885879.1"/>
    </source>
</evidence>
<dbReference type="InterPro" id="IPR023214">
    <property type="entry name" value="HAD_sf"/>
</dbReference>
<organism evidence="14 15">
    <name type="scientific">Sphingomonas limnosediminicola</name>
    <dbReference type="NCBI Taxonomy" id="940133"/>
    <lineage>
        <taxon>Bacteria</taxon>
        <taxon>Pseudomonadati</taxon>
        <taxon>Pseudomonadota</taxon>
        <taxon>Alphaproteobacteria</taxon>
        <taxon>Sphingomonadales</taxon>
        <taxon>Sphingomonadaceae</taxon>
        <taxon>Sphingomonas</taxon>
    </lineage>
</organism>
<dbReference type="InterPro" id="IPR050582">
    <property type="entry name" value="HAD-like_SerB"/>
</dbReference>
<keyword evidence="8" id="KW-0378">Hydrolase</keyword>
<dbReference type="PANTHER" id="PTHR43344">
    <property type="entry name" value="PHOSPHOSERINE PHOSPHATASE"/>
    <property type="match status" value="1"/>
</dbReference>
<evidence type="ECO:0000256" key="6">
    <source>
        <dbReference type="ARBA" id="ARBA00022605"/>
    </source>
</evidence>
<comment type="catalytic activity">
    <reaction evidence="13">
        <text>O-phospho-D-serine + H2O = D-serine + phosphate</text>
        <dbReference type="Rhea" id="RHEA:24873"/>
        <dbReference type="ChEBI" id="CHEBI:15377"/>
        <dbReference type="ChEBI" id="CHEBI:35247"/>
        <dbReference type="ChEBI" id="CHEBI:43474"/>
        <dbReference type="ChEBI" id="CHEBI:58680"/>
        <dbReference type="EC" id="3.1.3.3"/>
    </reaction>
</comment>
<dbReference type="NCBIfam" id="TIGR00338">
    <property type="entry name" value="serB"/>
    <property type="match status" value="1"/>
</dbReference>
<keyword evidence="9" id="KW-0460">Magnesium</keyword>
<dbReference type="NCBIfam" id="TIGR01488">
    <property type="entry name" value="HAD-SF-IB"/>
    <property type="match status" value="1"/>
</dbReference>
<dbReference type="Proteomes" id="UP001500827">
    <property type="component" value="Unassembled WGS sequence"/>
</dbReference>
<evidence type="ECO:0000256" key="12">
    <source>
        <dbReference type="ARBA" id="ARBA00048138"/>
    </source>
</evidence>
<keyword evidence="10" id="KW-0718">Serine biosynthesis</keyword>
<dbReference type="Gene3D" id="3.40.50.1000">
    <property type="entry name" value="HAD superfamily/HAD-like"/>
    <property type="match status" value="1"/>
</dbReference>
<keyword evidence="6" id="KW-0028">Amino-acid biosynthesis</keyword>
<dbReference type="PANTHER" id="PTHR43344:SF2">
    <property type="entry name" value="PHOSPHOSERINE PHOSPHATASE"/>
    <property type="match status" value="1"/>
</dbReference>